<name>A0A7R9BIU9_9CRUS</name>
<dbReference type="EMBL" id="OA882386">
    <property type="protein sequence ID" value="CAD7275061.1"/>
    <property type="molecule type" value="Genomic_DNA"/>
</dbReference>
<dbReference type="OrthoDB" id="8061556at2759"/>
<feature type="compositionally biased region" description="Acidic residues" evidence="1">
    <location>
        <begin position="66"/>
        <end position="97"/>
    </location>
</feature>
<gene>
    <name evidence="3" type="ORF">NMOB1V02_LOCUS2866</name>
</gene>
<evidence type="ECO:0000313" key="3">
    <source>
        <dbReference type="EMBL" id="CAD7275061.1"/>
    </source>
</evidence>
<proteinExistence type="predicted"/>
<sequence>MSVFFRRQKNAFGGIPLTAFLFILFALALLAYAPSGVEGAIRARRPGGIKIFESDENIHPAFDNAMSDDDDDEADDGEDSSENEAREDEICDEDSCVDSENSPGRNRQMRRAGDSGMRKPGMMRKVKRIRRKSNQRMFLSGSEGMDLKDEPGHWHWYLLWGSLLVGTLTIAGSNVSYFYVLVKSQVVDKFKPVFKSDDGEAIGVMYHFSHGDSVAKTAKKLKLGKEVAQHWYNKCQVVAQAQLKVCSPQGILNKRGDDPQDEYDRIHYVNHFYQSCPRFMVGGFNKTVEVDLAPVDKIFEGEWGLVIVEKPSWRCYVLPIDDPSQESVIVTLRGRVREGSKVFCHFIEPTGNNNSSTTQTSNNNNNNTSTKSTPKGALLFDVNDYGELVVDPEGKRKRLTFTEPVIKHVIESLNGELVDEPNKVQTALVQFMWLKAFVKNVDGSLGVGGSAAAAAGGDIEPFLTFVAHVAKFFGVEAGRKTPAKKMTYRIDGHDSEIEREVDDDEEGEGGRDQDAVLQDFGGVSPNDSDVPTPNLLAAVAS</sequence>
<protein>
    <submittedName>
        <fullName evidence="3">Uncharacterized protein</fullName>
    </submittedName>
</protein>
<dbReference type="AlphaFoldDB" id="A0A7R9BIU9"/>
<feature type="signal peptide" evidence="2">
    <location>
        <begin position="1"/>
        <end position="39"/>
    </location>
</feature>
<evidence type="ECO:0000313" key="4">
    <source>
        <dbReference type="Proteomes" id="UP000678499"/>
    </source>
</evidence>
<keyword evidence="4" id="KW-1185">Reference proteome</keyword>
<evidence type="ECO:0000256" key="2">
    <source>
        <dbReference type="SAM" id="SignalP"/>
    </source>
</evidence>
<accession>A0A7R9BIU9</accession>
<keyword evidence="2" id="KW-0732">Signal</keyword>
<dbReference type="EMBL" id="CAJPEX010000349">
    <property type="protein sequence ID" value="CAG0915213.1"/>
    <property type="molecule type" value="Genomic_DNA"/>
</dbReference>
<feature type="region of interest" description="Disordered" evidence="1">
    <location>
        <begin position="491"/>
        <end position="533"/>
    </location>
</feature>
<reference evidence="3" key="1">
    <citation type="submission" date="2020-11" db="EMBL/GenBank/DDBJ databases">
        <authorList>
            <person name="Tran Van P."/>
        </authorList>
    </citation>
    <scope>NUCLEOTIDE SEQUENCE</scope>
</reference>
<dbReference type="Proteomes" id="UP000678499">
    <property type="component" value="Unassembled WGS sequence"/>
</dbReference>
<feature type="region of interest" description="Disordered" evidence="1">
    <location>
        <begin position="348"/>
        <end position="374"/>
    </location>
</feature>
<feature type="compositionally biased region" description="Low complexity" evidence="1">
    <location>
        <begin position="350"/>
        <end position="373"/>
    </location>
</feature>
<feature type="chain" id="PRO_5036402898" evidence="2">
    <location>
        <begin position="40"/>
        <end position="541"/>
    </location>
</feature>
<organism evidence="3">
    <name type="scientific">Notodromas monacha</name>
    <dbReference type="NCBI Taxonomy" id="399045"/>
    <lineage>
        <taxon>Eukaryota</taxon>
        <taxon>Metazoa</taxon>
        <taxon>Ecdysozoa</taxon>
        <taxon>Arthropoda</taxon>
        <taxon>Crustacea</taxon>
        <taxon>Oligostraca</taxon>
        <taxon>Ostracoda</taxon>
        <taxon>Podocopa</taxon>
        <taxon>Podocopida</taxon>
        <taxon>Cypridocopina</taxon>
        <taxon>Cypridoidea</taxon>
        <taxon>Cyprididae</taxon>
        <taxon>Notodromas</taxon>
    </lineage>
</organism>
<evidence type="ECO:0000256" key="1">
    <source>
        <dbReference type="SAM" id="MobiDB-lite"/>
    </source>
</evidence>
<feature type="region of interest" description="Disordered" evidence="1">
    <location>
        <begin position="60"/>
        <end position="125"/>
    </location>
</feature>